<dbReference type="PANTHER" id="PTHR46361:SF3">
    <property type="entry name" value="ELECTRON CARRIER_ PROTEIN DISULFIDE OXIDOREDUCTASE"/>
    <property type="match status" value="1"/>
</dbReference>
<evidence type="ECO:0000313" key="3">
    <source>
        <dbReference type="Proteomes" id="UP001165122"/>
    </source>
</evidence>
<evidence type="ECO:0000313" key="2">
    <source>
        <dbReference type="EMBL" id="GMH71098.1"/>
    </source>
</evidence>
<dbReference type="EMBL" id="BRXW01000634">
    <property type="protein sequence ID" value="GMH71098.1"/>
    <property type="molecule type" value="Genomic_DNA"/>
</dbReference>
<feature type="domain" description="DUF547" evidence="1">
    <location>
        <begin position="180"/>
        <end position="300"/>
    </location>
</feature>
<name>A0A9W7ECD9_9STRA</name>
<dbReference type="OrthoDB" id="41681at2759"/>
<dbReference type="PANTHER" id="PTHR46361">
    <property type="entry name" value="ELECTRON CARRIER/ PROTEIN DISULFIDE OXIDOREDUCTASE"/>
    <property type="match status" value="1"/>
</dbReference>
<evidence type="ECO:0000259" key="1">
    <source>
        <dbReference type="Pfam" id="PF04784"/>
    </source>
</evidence>
<sequence>MLTLSQRFTVPQCFVGSTHVGGLDDFLRLTHDGDNLKPNLPFVFSIESELPYALRAVDPSLKVEIPPPPPYANALPNLSEKIDTARKCNSVDVYEPLLMSGDMSNELKTPGVLNCAYRYNDRTDPHPDLLVQRLKSKLDTIISEYTTNLGVDYPGIKSSSEFLKFEIGTSELQSVSFKGLDDGCKKSVVINLYNLMIKHAFTKVGIPTDKENRGAFFTTVGYGFKDGFYSFDHLENGILRSNRNGILKVGDSRFATIFEDEKVDNRIHFALNCGAKSCPPIKKFTKEAVEEELEVTAKGYCEDDGNVEVEGGTVRLNMIFNWYGKDFGETDLEKATTISKWCVGEKKVKMEEALKREDFKIDYFVYDWGCDGVKPDVRFQEGTGFTEEKWE</sequence>
<dbReference type="Pfam" id="PF04784">
    <property type="entry name" value="DUF547"/>
    <property type="match status" value="1"/>
</dbReference>
<gene>
    <name evidence="2" type="ORF">TrLO_g13261</name>
</gene>
<dbReference type="AlphaFoldDB" id="A0A9W7ECD9"/>
<keyword evidence="3" id="KW-1185">Reference proteome</keyword>
<dbReference type="Proteomes" id="UP001165122">
    <property type="component" value="Unassembled WGS sequence"/>
</dbReference>
<accession>A0A9W7ECD9</accession>
<comment type="caution">
    <text evidence="2">The sequence shown here is derived from an EMBL/GenBank/DDBJ whole genome shotgun (WGS) entry which is preliminary data.</text>
</comment>
<reference evidence="3" key="1">
    <citation type="journal article" date="2023" name="Commun. Biol.">
        <title>Genome analysis of Parmales, the sister group of diatoms, reveals the evolutionary specialization of diatoms from phago-mixotrophs to photoautotrophs.</title>
        <authorList>
            <person name="Ban H."/>
            <person name="Sato S."/>
            <person name="Yoshikawa S."/>
            <person name="Yamada K."/>
            <person name="Nakamura Y."/>
            <person name="Ichinomiya M."/>
            <person name="Sato N."/>
            <person name="Blanc-Mathieu R."/>
            <person name="Endo H."/>
            <person name="Kuwata A."/>
            <person name="Ogata H."/>
        </authorList>
    </citation>
    <scope>NUCLEOTIDE SEQUENCE [LARGE SCALE GENOMIC DNA]</scope>
    <source>
        <strain evidence="3">NIES 3700</strain>
    </source>
</reference>
<proteinExistence type="predicted"/>
<protein>
    <recommendedName>
        <fullName evidence="1">DUF547 domain-containing protein</fullName>
    </recommendedName>
</protein>
<organism evidence="2 3">
    <name type="scientific">Triparma laevis f. longispina</name>
    <dbReference type="NCBI Taxonomy" id="1714387"/>
    <lineage>
        <taxon>Eukaryota</taxon>
        <taxon>Sar</taxon>
        <taxon>Stramenopiles</taxon>
        <taxon>Ochrophyta</taxon>
        <taxon>Bolidophyceae</taxon>
        <taxon>Parmales</taxon>
        <taxon>Triparmaceae</taxon>
        <taxon>Triparma</taxon>
    </lineage>
</organism>
<dbReference type="InterPro" id="IPR006869">
    <property type="entry name" value="DUF547"/>
</dbReference>